<keyword evidence="3" id="KW-1185">Reference proteome</keyword>
<protein>
    <submittedName>
        <fullName evidence="2">Uncharacterized protein</fullName>
    </submittedName>
</protein>
<feature type="region of interest" description="Disordered" evidence="1">
    <location>
        <begin position="27"/>
        <end position="46"/>
    </location>
</feature>
<proteinExistence type="predicted"/>
<comment type="caution">
    <text evidence="2">The sequence shown here is derived from an EMBL/GenBank/DDBJ whole genome shotgun (WGS) entry which is preliminary data.</text>
</comment>
<dbReference type="EMBL" id="JAAMPC010000006">
    <property type="protein sequence ID" value="KAG2309895.1"/>
    <property type="molecule type" value="Genomic_DNA"/>
</dbReference>
<evidence type="ECO:0000313" key="2">
    <source>
        <dbReference type="EMBL" id="KAG2309895.1"/>
    </source>
</evidence>
<evidence type="ECO:0000313" key="3">
    <source>
        <dbReference type="Proteomes" id="UP000886595"/>
    </source>
</evidence>
<dbReference type="OrthoDB" id="1751620at2759"/>
<sequence>MAHQANVQAASSSGDAEPPIHHFRYTFSAEKKSSDGGGGFSDSSKRRSIRLPHSLHAFLEYENGETAEKATTTLNNEHDRRNGLRVELTEQALWYQHYSLEYLEVELIASTNKSQRIDGFKRFKIIYHGPNSCSSSRRLPLLLVSLGVFPETGPSRPATTFKQHVVLCNGV</sequence>
<dbReference type="AlphaFoldDB" id="A0A8X8AQ48"/>
<reference evidence="2 3" key="1">
    <citation type="submission" date="2020-02" db="EMBL/GenBank/DDBJ databases">
        <authorList>
            <person name="Ma Q."/>
            <person name="Huang Y."/>
            <person name="Song X."/>
            <person name="Pei D."/>
        </authorList>
    </citation>
    <scope>NUCLEOTIDE SEQUENCE [LARGE SCALE GENOMIC DNA]</scope>
    <source>
        <strain evidence="2">Sxm20200214</strain>
        <tissue evidence="2">Leaf</tissue>
    </source>
</reference>
<accession>A0A8X8AQ48</accession>
<name>A0A8X8AQ48_BRACI</name>
<organism evidence="2 3">
    <name type="scientific">Brassica carinata</name>
    <name type="common">Ethiopian mustard</name>
    <name type="synonym">Abyssinian cabbage</name>
    <dbReference type="NCBI Taxonomy" id="52824"/>
    <lineage>
        <taxon>Eukaryota</taxon>
        <taxon>Viridiplantae</taxon>
        <taxon>Streptophyta</taxon>
        <taxon>Embryophyta</taxon>
        <taxon>Tracheophyta</taxon>
        <taxon>Spermatophyta</taxon>
        <taxon>Magnoliopsida</taxon>
        <taxon>eudicotyledons</taxon>
        <taxon>Gunneridae</taxon>
        <taxon>Pentapetalae</taxon>
        <taxon>rosids</taxon>
        <taxon>malvids</taxon>
        <taxon>Brassicales</taxon>
        <taxon>Brassicaceae</taxon>
        <taxon>Brassiceae</taxon>
        <taxon>Brassica</taxon>
    </lineage>
</organism>
<gene>
    <name evidence="2" type="ORF">Bca52824_029643</name>
</gene>
<feature type="region of interest" description="Disordered" evidence="1">
    <location>
        <begin position="1"/>
        <end position="20"/>
    </location>
</feature>
<dbReference type="Proteomes" id="UP000886595">
    <property type="component" value="Unassembled WGS sequence"/>
</dbReference>
<feature type="compositionally biased region" description="Polar residues" evidence="1">
    <location>
        <begin position="1"/>
        <end position="14"/>
    </location>
</feature>
<evidence type="ECO:0000256" key="1">
    <source>
        <dbReference type="SAM" id="MobiDB-lite"/>
    </source>
</evidence>